<feature type="region of interest" description="Disordered" evidence="1">
    <location>
        <begin position="347"/>
        <end position="388"/>
    </location>
</feature>
<gene>
    <name evidence="2" type="ORF">GWK47_023228</name>
</gene>
<feature type="compositionally biased region" description="Pro residues" evidence="1">
    <location>
        <begin position="52"/>
        <end position="74"/>
    </location>
</feature>
<dbReference type="AlphaFoldDB" id="A0A8J4XRF9"/>
<feature type="region of interest" description="Disordered" evidence="1">
    <location>
        <begin position="245"/>
        <end position="295"/>
    </location>
</feature>
<keyword evidence="3" id="KW-1185">Reference proteome</keyword>
<accession>A0A8J4XRF9</accession>
<evidence type="ECO:0000256" key="1">
    <source>
        <dbReference type="SAM" id="MobiDB-lite"/>
    </source>
</evidence>
<evidence type="ECO:0000313" key="3">
    <source>
        <dbReference type="Proteomes" id="UP000770661"/>
    </source>
</evidence>
<comment type="caution">
    <text evidence="2">The sequence shown here is derived from an EMBL/GenBank/DDBJ whole genome shotgun (WGS) entry which is preliminary data.</text>
</comment>
<dbReference type="EMBL" id="JACEEZ010024408">
    <property type="protein sequence ID" value="KAG0710234.1"/>
    <property type="molecule type" value="Genomic_DNA"/>
</dbReference>
<proteinExistence type="predicted"/>
<name>A0A8J4XRF9_CHIOP</name>
<feature type="region of interest" description="Disordered" evidence="1">
    <location>
        <begin position="50"/>
        <end position="81"/>
    </location>
</feature>
<dbReference type="Proteomes" id="UP000770661">
    <property type="component" value="Unassembled WGS sequence"/>
</dbReference>
<feature type="compositionally biased region" description="Low complexity" evidence="1">
    <location>
        <begin position="355"/>
        <end position="367"/>
    </location>
</feature>
<organism evidence="2 3">
    <name type="scientific">Chionoecetes opilio</name>
    <name type="common">Atlantic snow crab</name>
    <name type="synonym">Cancer opilio</name>
    <dbReference type="NCBI Taxonomy" id="41210"/>
    <lineage>
        <taxon>Eukaryota</taxon>
        <taxon>Metazoa</taxon>
        <taxon>Ecdysozoa</taxon>
        <taxon>Arthropoda</taxon>
        <taxon>Crustacea</taxon>
        <taxon>Multicrustacea</taxon>
        <taxon>Malacostraca</taxon>
        <taxon>Eumalacostraca</taxon>
        <taxon>Eucarida</taxon>
        <taxon>Decapoda</taxon>
        <taxon>Pleocyemata</taxon>
        <taxon>Brachyura</taxon>
        <taxon>Eubrachyura</taxon>
        <taxon>Majoidea</taxon>
        <taxon>Majidae</taxon>
        <taxon>Chionoecetes</taxon>
    </lineage>
</organism>
<protein>
    <submittedName>
        <fullName evidence="2">Uncharacterized protein</fullName>
    </submittedName>
</protein>
<sequence length="433" mass="45417">MCGWGSPPGATGGGSHPPLRRLGPCAIREIGALGGFPGLRMGWMSGLLPPEANGPPPGGVDHPGVPPPPGPPPAWANGWGGAGGGEVSFRASSLAPTRPRLVFGLKNPRTIRPFGLPNPPVTWERAPPQQQLQNFWGSAACCTTSGGFFPCGSVPHPLGFKPPFWFYLRPGTGPFSWDGASAALSRPKVVPFTLVQILRRLVGGPPLPGWPETKPLPRCNSIARRGLGSGPGDLSVVATQVVAGQRGGGPPGGRPGPFYWSQGEVQPAPPGVMAPRGFRRTNFRPSSSPRLGGPHGWWGRQTRIGWWGLKIATHQDALCGRGNKIIGLQLPPPAAYTFIQSVGGPGSSSCTALTSTPSPQSPGSSIPVRGSAAYHTNHTPRPPSPPLVGEYTVNPAIFPLKVARRRVFPLQRGTGSPPPYGLEDLRFSCPEPF</sequence>
<reference evidence="2" key="1">
    <citation type="submission" date="2020-07" db="EMBL/GenBank/DDBJ databases">
        <title>The High-quality genome of the commercially important snow crab, Chionoecetes opilio.</title>
        <authorList>
            <person name="Jeong J.-H."/>
            <person name="Ryu S."/>
        </authorList>
    </citation>
    <scope>NUCLEOTIDE SEQUENCE</scope>
    <source>
        <strain evidence="2">MADBK_172401_WGS</strain>
        <tissue evidence="2">Digestive gland</tissue>
    </source>
</reference>
<evidence type="ECO:0000313" key="2">
    <source>
        <dbReference type="EMBL" id="KAG0710234.1"/>
    </source>
</evidence>